<reference evidence="1 2" key="1">
    <citation type="submission" date="2021-07" db="EMBL/GenBank/DDBJ databases">
        <authorList>
            <consortium name="Genoscope - CEA"/>
            <person name="William W."/>
        </authorList>
    </citation>
    <scope>NUCLEOTIDE SEQUENCE [LARGE SCALE GENOMIC DNA]</scope>
</reference>
<evidence type="ECO:0000313" key="1">
    <source>
        <dbReference type="EMBL" id="CAG7907646.1"/>
    </source>
</evidence>
<dbReference type="Proteomes" id="UP000694005">
    <property type="component" value="Chromosome A04"/>
</dbReference>
<evidence type="ECO:0000313" key="2">
    <source>
        <dbReference type="Proteomes" id="UP000694005"/>
    </source>
</evidence>
<name>A0A8D9MDH6_BRACM</name>
<dbReference type="AlphaFoldDB" id="A0A8D9MDH6"/>
<feature type="non-terminal residue" evidence="1">
    <location>
        <position position="44"/>
    </location>
</feature>
<organism evidence="1 2">
    <name type="scientific">Brassica campestris</name>
    <name type="common">Field mustard</name>
    <dbReference type="NCBI Taxonomy" id="3711"/>
    <lineage>
        <taxon>Eukaryota</taxon>
        <taxon>Viridiplantae</taxon>
        <taxon>Streptophyta</taxon>
        <taxon>Embryophyta</taxon>
        <taxon>Tracheophyta</taxon>
        <taxon>Spermatophyta</taxon>
        <taxon>Magnoliopsida</taxon>
        <taxon>eudicotyledons</taxon>
        <taxon>Gunneridae</taxon>
        <taxon>Pentapetalae</taxon>
        <taxon>rosids</taxon>
        <taxon>malvids</taxon>
        <taxon>Brassicales</taxon>
        <taxon>Brassicaceae</taxon>
        <taxon>Brassiceae</taxon>
        <taxon>Brassica</taxon>
    </lineage>
</organism>
<proteinExistence type="predicted"/>
<dbReference type="Gramene" id="A04p25470.2_BraZ1">
    <property type="protein sequence ID" value="A04p25470.2_BraZ1.CDS"/>
    <property type="gene ID" value="A04g25470.2_BraZ1"/>
</dbReference>
<sequence length="44" mass="5165">MINFKELNRISTRKNQIGNYHSQPHQDRTFTLTTTLISCNASKR</sequence>
<dbReference type="EMBL" id="LS974620">
    <property type="protein sequence ID" value="CAG7907646.1"/>
    <property type="molecule type" value="Genomic_DNA"/>
</dbReference>
<gene>
    <name evidence="1" type="ORF">BRAPAZ1V2_A04P25470.2</name>
</gene>
<protein>
    <submittedName>
        <fullName evidence="1">Uncharacterized protein</fullName>
    </submittedName>
</protein>
<accession>A0A8D9MDH6</accession>